<name>A0A2S1LAV4_9FLAO</name>
<accession>A0A2S1LAV4</accession>
<keyword evidence="2" id="KW-1185">Reference proteome</keyword>
<sequence length="150" mass="17579">MKKIILVFMFLTFHLCSSQNVYVKISDYNKKVDGKNYATFKFVNSSYSSGRPFVTMVVNKNLIVEYENKISKAYHHKQEYTDVYLIGIENFNYSNISDIDKKIIAISLDDIIEFRKYFGLPIEEDTKHISSSIIYIKNEMDFCKVFGCEN</sequence>
<dbReference type="RefSeq" id="WP_108739843.1">
    <property type="nucleotide sequence ID" value="NZ_CP020918.1"/>
</dbReference>
<evidence type="ECO:0000313" key="2">
    <source>
        <dbReference type="Proteomes" id="UP000244527"/>
    </source>
</evidence>
<dbReference type="KEGG" id="ffa:FFWV33_04705"/>
<reference evidence="1 2" key="1">
    <citation type="submission" date="2017-04" db="EMBL/GenBank/DDBJ databases">
        <title>Compelte genome sequence of WV33.</title>
        <authorList>
            <person name="Lee P.C."/>
        </authorList>
    </citation>
    <scope>NUCLEOTIDE SEQUENCE [LARGE SCALE GENOMIC DNA]</scope>
    <source>
        <strain evidence="1 2">WV33</strain>
    </source>
</reference>
<evidence type="ECO:0000313" key="1">
    <source>
        <dbReference type="EMBL" id="AWG20890.1"/>
    </source>
</evidence>
<dbReference type="AlphaFoldDB" id="A0A2S1LAV4"/>
<dbReference type="OrthoDB" id="9797736at2"/>
<dbReference type="EMBL" id="CP020918">
    <property type="protein sequence ID" value="AWG20890.1"/>
    <property type="molecule type" value="Genomic_DNA"/>
</dbReference>
<organism evidence="1 2">
    <name type="scientific">Flavobacterium faecale</name>
    <dbReference type="NCBI Taxonomy" id="1355330"/>
    <lineage>
        <taxon>Bacteria</taxon>
        <taxon>Pseudomonadati</taxon>
        <taxon>Bacteroidota</taxon>
        <taxon>Flavobacteriia</taxon>
        <taxon>Flavobacteriales</taxon>
        <taxon>Flavobacteriaceae</taxon>
        <taxon>Flavobacterium</taxon>
    </lineage>
</organism>
<protein>
    <submittedName>
        <fullName evidence="1">Uncharacterized protein</fullName>
    </submittedName>
</protein>
<dbReference type="Proteomes" id="UP000244527">
    <property type="component" value="Chromosome"/>
</dbReference>
<gene>
    <name evidence="1" type="ORF">FFWV33_04705</name>
</gene>
<proteinExistence type="predicted"/>